<dbReference type="GO" id="GO:0005509">
    <property type="term" value="F:calcium ion binding"/>
    <property type="evidence" value="ECO:0007669"/>
    <property type="project" value="InterPro"/>
</dbReference>
<dbReference type="Pfam" id="PF00036">
    <property type="entry name" value="EF-hand_1"/>
    <property type="match status" value="1"/>
</dbReference>
<organism evidence="2 3">
    <name type="scientific">Oryza rufipogon</name>
    <name type="common">Brownbeard rice</name>
    <name type="synonym">Asian wild rice</name>
    <dbReference type="NCBI Taxonomy" id="4529"/>
    <lineage>
        <taxon>Eukaryota</taxon>
        <taxon>Viridiplantae</taxon>
        <taxon>Streptophyta</taxon>
        <taxon>Embryophyta</taxon>
        <taxon>Tracheophyta</taxon>
        <taxon>Spermatophyta</taxon>
        <taxon>Magnoliopsida</taxon>
        <taxon>Liliopsida</taxon>
        <taxon>Poales</taxon>
        <taxon>Poaceae</taxon>
        <taxon>BOP clade</taxon>
        <taxon>Oryzoideae</taxon>
        <taxon>Oryzeae</taxon>
        <taxon>Oryzinae</taxon>
        <taxon>Oryza</taxon>
    </lineage>
</organism>
<dbReference type="SUPFAM" id="SSF47473">
    <property type="entry name" value="EF-hand"/>
    <property type="match status" value="1"/>
</dbReference>
<dbReference type="Proteomes" id="UP000008022">
    <property type="component" value="Unassembled WGS sequence"/>
</dbReference>
<dbReference type="HOGENOM" id="CLU_2593994_0_0_1"/>
<evidence type="ECO:0000259" key="1">
    <source>
        <dbReference type="PROSITE" id="PS50222"/>
    </source>
</evidence>
<dbReference type="InterPro" id="IPR011992">
    <property type="entry name" value="EF-hand-dom_pair"/>
</dbReference>
<dbReference type="PROSITE" id="PS50222">
    <property type="entry name" value="EF_HAND_2"/>
    <property type="match status" value="1"/>
</dbReference>
<name>A0A0E0RDL5_ORYRU</name>
<keyword evidence="3" id="KW-1185">Reference proteome</keyword>
<dbReference type="Gene3D" id="1.10.238.10">
    <property type="entry name" value="EF-hand"/>
    <property type="match status" value="1"/>
</dbReference>
<dbReference type="InterPro" id="IPR002048">
    <property type="entry name" value="EF_hand_dom"/>
</dbReference>
<sequence length="80" mass="9318">MGWLPLISEPPGPLFQAPEKRENGDRVGWVFCNAVRHVDDWVRVAKCDDKDARYEDCEKMIHVFDKDGDGRIRLDEFRAV</sequence>
<reference evidence="2" key="2">
    <citation type="submission" date="2015-06" db="UniProtKB">
        <authorList>
            <consortium name="EnsemblPlants"/>
        </authorList>
    </citation>
    <scope>IDENTIFICATION</scope>
</reference>
<evidence type="ECO:0000313" key="2">
    <source>
        <dbReference type="EnsemblPlants" id="ORUFI12G02860.1"/>
    </source>
</evidence>
<dbReference type="OMA" id="GWVFCNA"/>
<reference evidence="3" key="1">
    <citation type="submission" date="2013-06" db="EMBL/GenBank/DDBJ databases">
        <authorList>
            <person name="Zhao Q."/>
        </authorList>
    </citation>
    <scope>NUCLEOTIDE SEQUENCE</scope>
    <source>
        <strain evidence="3">cv. W1943</strain>
    </source>
</reference>
<protein>
    <recommendedName>
        <fullName evidence="1">EF-hand domain-containing protein</fullName>
    </recommendedName>
</protein>
<accession>A0A0E0RDL5</accession>
<dbReference type="AlphaFoldDB" id="A0A0E0RDL5"/>
<evidence type="ECO:0000313" key="3">
    <source>
        <dbReference type="Proteomes" id="UP000008022"/>
    </source>
</evidence>
<feature type="domain" description="EF-hand" evidence="1">
    <location>
        <begin position="52"/>
        <end position="80"/>
    </location>
</feature>
<dbReference type="Gramene" id="ORUFI12G02860.1">
    <property type="protein sequence ID" value="ORUFI12G02860.1"/>
    <property type="gene ID" value="ORUFI12G02860"/>
</dbReference>
<proteinExistence type="predicted"/>
<dbReference type="EnsemblPlants" id="ORUFI12G02860.1">
    <property type="protein sequence ID" value="ORUFI12G02860.1"/>
    <property type="gene ID" value="ORUFI12G02860"/>
</dbReference>